<dbReference type="Proteomes" id="UP001164746">
    <property type="component" value="Chromosome 12"/>
</dbReference>
<evidence type="ECO:0000256" key="2">
    <source>
        <dbReference type="ARBA" id="ARBA00022771"/>
    </source>
</evidence>
<accession>A0ABY7FHU9</accession>
<keyword evidence="1" id="KW-0479">Metal-binding</keyword>
<evidence type="ECO:0000256" key="1">
    <source>
        <dbReference type="ARBA" id="ARBA00022723"/>
    </source>
</evidence>
<evidence type="ECO:0000259" key="6">
    <source>
        <dbReference type="PROSITE" id="PS50089"/>
    </source>
</evidence>
<dbReference type="PANTHER" id="PTHR45931">
    <property type="entry name" value="SI:CH211-59O9.10"/>
    <property type="match status" value="1"/>
</dbReference>
<proteinExistence type="predicted"/>
<keyword evidence="2 4" id="KW-0863">Zinc-finger</keyword>
<dbReference type="PROSITE" id="PS50089">
    <property type="entry name" value="ZF_RING_2"/>
    <property type="match status" value="1"/>
</dbReference>
<name>A0ABY7FHU9_MYAAR</name>
<dbReference type="Gene3D" id="3.30.40.10">
    <property type="entry name" value="Zinc/RING finger domain, C3HC4 (zinc finger)"/>
    <property type="match status" value="1"/>
</dbReference>
<evidence type="ECO:0000313" key="8">
    <source>
        <dbReference type="Proteomes" id="UP001164746"/>
    </source>
</evidence>
<sequence>MGKTNGSRNDPMFFHPNRLALGDVDSEDESVNEQNKDLQDSEHGTSPRDDPLYFQPIRTGLRDSDSEDEQNDVVQDSEHGDDEIPHFVEYLLENYSDQDSDNLIEERGLSADALERLPIKHASLSLGECHVCFENYEVGDLQKVLPCFHLFHSSCIDQWLKVIVNTASLNTSFI</sequence>
<dbReference type="InterPro" id="IPR001841">
    <property type="entry name" value="Znf_RING"/>
</dbReference>
<feature type="compositionally biased region" description="Basic and acidic residues" evidence="5">
    <location>
        <begin position="34"/>
        <end position="51"/>
    </location>
</feature>
<organism evidence="7 8">
    <name type="scientific">Mya arenaria</name>
    <name type="common">Soft-shell clam</name>
    <dbReference type="NCBI Taxonomy" id="6604"/>
    <lineage>
        <taxon>Eukaryota</taxon>
        <taxon>Metazoa</taxon>
        <taxon>Spiralia</taxon>
        <taxon>Lophotrochozoa</taxon>
        <taxon>Mollusca</taxon>
        <taxon>Bivalvia</taxon>
        <taxon>Autobranchia</taxon>
        <taxon>Heteroconchia</taxon>
        <taxon>Euheterodonta</taxon>
        <taxon>Imparidentia</taxon>
        <taxon>Neoheterodontei</taxon>
        <taxon>Myida</taxon>
        <taxon>Myoidea</taxon>
        <taxon>Myidae</taxon>
        <taxon>Mya</taxon>
    </lineage>
</organism>
<dbReference type="InterPro" id="IPR051834">
    <property type="entry name" value="RING_finger_E3_ligase"/>
</dbReference>
<evidence type="ECO:0000313" key="7">
    <source>
        <dbReference type="EMBL" id="WAR21660.1"/>
    </source>
</evidence>
<dbReference type="InterPro" id="IPR013083">
    <property type="entry name" value="Znf_RING/FYVE/PHD"/>
</dbReference>
<dbReference type="EMBL" id="CP111023">
    <property type="protein sequence ID" value="WAR21660.1"/>
    <property type="molecule type" value="Genomic_DNA"/>
</dbReference>
<protein>
    <submittedName>
        <fullName evidence="7">BB-like protein</fullName>
    </submittedName>
</protein>
<evidence type="ECO:0000256" key="4">
    <source>
        <dbReference type="PROSITE-ProRule" id="PRU00175"/>
    </source>
</evidence>
<gene>
    <name evidence="7" type="ORF">MAR_015634</name>
</gene>
<feature type="domain" description="RING-type" evidence="6">
    <location>
        <begin position="129"/>
        <end position="159"/>
    </location>
</feature>
<feature type="region of interest" description="Disordered" evidence="5">
    <location>
        <begin position="1"/>
        <end position="83"/>
    </location>
</feature>
<keyword evidence="8" id="KW-1185">Reference proteome</keyword>
<evidence type="ECO:0000256" key="5">
    <source>
        <dbReference type="SAM" id="MobiDB-lite"/>
    </source>
</evidence>
<dbReference type="Pfam" id="PF13639">
    <property type="entry name" value="zf-RING_2"/>
    <property type="match status" value="1"/>
</dbReference>
<dbReference type="SUPFAM" id="SSF57850">
    <property type="entry name" value="RING/U-box"/>
    <property type="match status" value="1"/>
</dbReference>
<keyword evidence="3" id="KW-0862">Zinc</keyword>
<dbReference type="PANTHER" id="PTHR45931:SF15">
    <property type="entry name" value="SI:CH211-59O9.10"/>
    <property type="match status" value="1"/>
</dbReference>
<evidence type="ECO:0000256" key="3">
    <source>
        <dbReference type="ARBA" id="ARBA00022833"/>
    </source>
</evidence>
<reference evidence="7" key="1">
    <citation type="submission" date="2022-11" db="EMBL/GenBank/DDBJ databases">
        <title>Centuries of genome instability and evolution in soft-shell clam transmissible cancer (bioRxiv).</title>
        <authorList>
            <person name="Hart S.F.M."/>
            <person name="Yonemitsu M.A."/>
            <person name="Giersch R.M."/>
            <person name="Beal B.F."/>
            <person name="Arriagada G."/>
            <person name="Davis B.W."/>
            <person name="Ostrander E.A."/>
            <person name="Goff S.P."/>
            <person name="Metzger M.J."/>
        </authorList>
    </citation>
    <scope>NUCLEOTIDE SEQUENCE</scope>
    <source>
        <strain evidence="7">MELC-2E11</strain>
        <tissue evidence="7">Siphon/mantle</tissue>
    </source>
</reference>